<dbReference type="RefSeq" id="XP_022492306.1">
    <property type="nucleotide sequence ID" value="XM_022627822.1"/>
</dbReference>
<feature type="domain" description="Amidohydrolase 3" evidence="1">
    <location>
        <begin position="50"/>
        <end position="526"/>
    </location>
</feature>
<proteinExistence type="predicted"/>
<reference evidence="2 3" key="1">
    <citation type="journal article" date="2016" name="Sci. Rep.">
        <title>Penicillium arizonense, a new, genome sequenced fungal species, reveals a high chemical diversity in secreted metabolites.</title>
        <authorList>
            <person name="Grijseels S."/>
            <person name="Nielsen J.C."/>
            <person name="Randelovic M."/>
            <person name="Nielsen J."/>
            <person name="Nielsen K.F."/>
            <person name="Workman M."/>
            <person name="Frisvad J.C."/>
        </authorList>
    </citation>
    <scope>NUCLEOTIDE SEQUENCE [LARGE SCALE GENOMIC DNA]</scope>
    <source>
        <strain evidence="2 3">CBS 141311</strain>
    </source>
</reference>
<dbReference type="SUPFAM" id="SSF51338">
    <property type="entry name" value="Composite domain of metallo-dependent hydrolases"/>
    <property type="match status" value="1"/>
</dbReference>
<dbReference type="InterPro" id="IPR033932">
    <property type="entry name" value="YtcJ-like"/>
</dbReference>
<comment type="caution">
    <text evidence="2">The sequence shown here is derived from an EMBL/GenBank/DDBJ whole genome shotgun (WGS) entry which is preliminary data.</text>
</comment>
<sequence>MASIFKNGRIFVPSALDNGKGFAECMIIEDGKISYVGPLDATATPKNATVIDLQNRTVIPGFIDAHVHILQYGQSLRKANLIECTSLEQIRETIKSYAEAHPSIPRILCRGWIQSSTNGVALASMLDGIDPRPIFVDSFDLHSMWCSSAALDEMKAHTAPDLPGGTIHRDENGKASGLLDESALMNLAWPHLEGVTSTADKLDALDTAVKAYTAAGYTGLVDMAMDEVTWEILNLYRQDHTIPFHIGAHWLVPFAADQSANFKYVDRAIELHKKYNQPDFCIVGIKLICDGVVDGCTAALMQPYTGKSDPVDPIWPEDMLQEVVQRADAAGIQCAIHAIGDKAIHQAINVLSRVGTPGARHRIEHLELTTSEDAKRLGQLGITASIQPVHSDPMLFKAWPGLVGPERCKRAFAYKEFLDGGAPIAIGTDAPTAPHMPFPNLYNATTRRSALETESDKTVNPHFGLGLVEAATAATTGAAYARFADDWTGSLRKGLFADFLVVDMQWTPETLLEAKVCQTWYRGMKVFDSQN</sequence>
<dbReference type="OrthoDB" id="3501663at2759"/>
<organism evidence="2 3">
    <name type="scientific">Penicillium arizonense</name>
    <dbReference type="NCBI Taxonomy" id="1835702"/>
    <lineage>
        <taxon>Eukaryota</taxon>
        <taxon>Fungi</taxon>
        <taxon>Dikarya</taxon>
        <taxon>Ascomycota</taxon>
        <taxon>Pezizomycotina</taxon>
        <taxon>Eurotiomycetes</taxon>
        <taxon>Eurotiomycetidae</taxon>
        <taxon>Eurotiales</taxon>
        <taxon>Aspergillaceae</taxon>
        <taxon>Penicillium</taxon>
    </lineage>
</organism>
<dbReference type="SUPFAM" id="SSF51556">
    <property type="entry name" value="Metallo-dependent hydrolases"/>
    <property type="match status" value="1"/>
</dbReference>
<dbReference type="CDD" id="cd01300">
    <property type="entry name" value="YtcJ_like"/>
    <property type="match status" value="1"/>
</dbReference>
<dbReference type="PANTHER" id="PTHR22642:SF19">
    <property type="entry name" value="AMIDOHYDROLASE FAMILY PROTEIN (AFU_ORTHOLOGUE AFUA_5G01480)"/>
    <property type="match status" value="1"/>
</dbReference>
<dbReference type="PANTHER" id="PTHR22642">
    <property type="entry name" value="IMIDAZOLONEPROPIONASE"/>
    <property type="match status" value="1"/>
</dbReference>
<accession>A0A1F5LVD2</accession>
<keyword evidence="3" id="KW-1185">Reference proteome</keyword>
<evidence type="ECO:0000313" key="2">
    <source>
        <dbReference type="EMBL" id="OGE56879.1"/>
    </source>
</evidence>
<dbReference type="GO" id="GO:0016810">
    <property type="term" value="F:hydrolase activity, acting on carbon-nitrogen (but not peptide) bonds"/>
    <property type="evidence" value="ECO:0007669"/>
    <property type="project" value="InterPro"/>
</dbReference>
<protein>
    <recommendedName>
        <fullName evidence="1">Amidohydrolase 3 domain-containing protein</fullName>
    </recommendedName>
</protein>
<dbReference type="InterPro" id="IPR013108">
    <property type="entry name" value="Amidohydro_3"/>
</dbReference>
<dbReference type="Gene3D" id="2.30.40.10">
    <property type="entry name" value="Urease, subunit C, domain 1"/>
    <property type="match status" value="1"/>
</dbReference>
<dbReference type="Proteomes" id="UP000177622">
    <property type="component" value="Unassembled WGS sequence"/>
</dbReference>
<dbReference type="Pfam" id="PF07969">
    <property type="entry name" value="Amidohydro_3"/>
    <property type="match status" value="1"/>
</dbReference>
<dbReference type="InterPro" id="IPR011059">
    <property type="entry name" value="Metal-dep_hydrolase_composite"/>
</dbReference>
<evidence type="ECO:0000313" key="3">
    <source>
        <dbReference type="Proteomes" id="UP000177622"/>
    </source>
</evidence>
<dbReference type="STRING" id="1835702.A0A1F5LVD2"/>
<name>A0A1F5LVD2_PENAI</name>
<evidence type="ECO:0000259" key="1">
    <source>
        <dbReference type="Pfam" id="PF07969"/>
    </source>
</evidence>
<gene>
    <name evidence="2" type="ORF">PENARI_c002G09868</name>
</gene>
<dbReference type="GeneID" id="34572556"/>
<dbReference type="Gene3D" id="3.20.20.140">
    <property type="entry name" value="Metal-dependent hydrolases"/>
    <property type="match status" value="1"/>
</dbReference>
<dbReference type="InterPro" id="IPR032466">
    <property type="entry name" value="Metal_Hydrolase"/>
</dbReference>
<dbReference type="EMBL" id="LXJU01000002">
    <property type="protein sequence ID" value="OGE56879.1"/>
    <property type="molecule type" value="Genomic_DNA"/>
</dbReference>
<dbReference type="AlphaFoldDB" id="A0A1F5LVD2"/>
<dbReference type="Gene3D" id="3.10.310.70">
    <property type="match status" value="1"/>
</dbReference>